<dbReference type="Gene3D" id="1.20.81.30">
    <property type="entry name" value="Type II secretion system (T2SS), domain F"/>
    <property type="match status" value="1"/>
</dbReference>
<dbReference type="RefSeq" id="WP_143233902.1">
    <property type="nucleotide sequence ID" value="NZ_VJWL01000001.1"/>
</dbReference>
<dbReference type="Proteomes" id="UP000320359">
    <property type="component" value="Unassembled WGS sequence"/>
</dbReference>
<evidence type="ECO:0000313" key="9">
    <source>
        <dbReference type="Proteomes" id="UP000320359"/>
    </source>
</evidence>
<feature type="transmembrane region" description="Helical" evidence="6">
    <location>
        <begin position="6"/>
        <end position="31"/>
    </location>
</feature>
<organism evidence="8 9">
    <name type="scientific">Aliidiomarina halalkaliphila</name>
    <dbReference type="NCBI Taxonomy" id="2593535"/>
    <lineage>
        <taxon>Bacteria</taxon>
        <taxon>Pseudomonadati</taxon>
        <taxon>Pseudomonadota</taxon>
        <taxon>Gammaproteobacteria</taxon>
        <taxon>Alteromonadales</taxon>
        <taxon>Idiomarinaceae</taxon>
        <taxon>Aliidiomarina</taxon>
    </lineage>
</organism>
<name>A0A552X363_9GAMM</name>
<dbReference type="EMBL" id="VJWL01000001">
    <property type="protein sequence ID" value="TRW49480.1"/>
    <property type="molecule type" value="Genomic_DNA"/>
</dbReference>
<keyword evidence="5 6" id="KW-0472">Membrane</keyword>
<protein>
    <recommendedName>
        <fullName evidence="7">Type II secretion system protein GspF domain-containing protein</fullName>
    </recommendedName>
</protein>
<comment type="caution">
    <text evidence="8">The sequence shown here is derived from an EMBL/GenBank/DDBJ whole genome shotgun (WGS) entry which is preliminary data.</text>
</comment>
<dbReference type="InterPro" id="IPR018076">
    <property type="entry name" value="T2SS_GspF_dom"/>
</dbReference>
<feature type="transmembrane region" description="Helical" evidence="6">
    <location>
        <begin position="83"/>
        <end position="104"/>
    </location>
</feature>
<evidence type="ECO:0000259" key="7">
    <source>
        <dbReference type="Pfam" id="PF00482"/>
    </source>
</evidence>
<keyword evidence="3 6" id="KW-0812">Transmembrane</keyword>
<dbReference type="Pfam" id="PF00482">
    <property type="entry name" value="T2SSF"/>
    <property type="match status" value="1"/>
</dbReference>
<keyword evidence="4 6" id="KW-1133">Transmembrane helix</keyword>
<proteinExistence type="predicted"/>
<evidence type="ECO:0000256" key="5">
    <source>
        <dbReference type="ARBA" id="ARBA00023136"/>
    </source>
</evidence>
<evidence type="ECO:0000256" key="1">
    <source>
        <dbReference type="ARBA" id="ARBA00004651"/>
    </source>
</evidence>
<evidence type="ECO:0000256" key="3">
    <source>
        <dbReference type="ARBA" id="ARBA00022692"/>
    </source>
</evidence>
<evidence type="ECO:0000313" key="8">
    <source>
        <dbReference type="EMBL" id="TRW49480.1"/>
    </source>
</evidence>
<feature type="transmembrane region" description="Helical" evidence="6">
    <location>
        <begin position="259"/>
        <end position="280"/>
    </location>
</feature>
<dbReference type="OrthoDB" id="5611741at2"/>
<accession>A0A552X363</accession>
<evidence type="ECO:0000256" key="4">
    <source>
        <dbReference type="ARBA" id="ARBA00022989"/>
    </source>
</evidence>
<dbReference type="AlphaFoldDB" id="A0A552X363"/>
<keyword evidence="2" id="KW-1003">Cell membrane</keyword>
<dbReference type="GO" id="GO:0005886">
    <property type="term" value="C:plasma membrane"/>
    <property type="evidence" value="ECO:0007669"/>
    <property type="project" value="UniProtKB-SubCell"/>
</dbReference>
<evidence type="ECO:0000256" key="6">
    <source>
        <dbReference type="SAM" id="Phobius"/>
    </source>
</evidence>
<comment type="subcellular location">
    <subcellularLocation>
        <location evidence="1">Cell membrane</location>
        <topology evidence="1">Multi-pass membrane protein</topology>
    </subcellularLocation>
</comment>
<dbReference type="PANTHER" id="PTHR35007">
    <property type="entry name" value="INTEGRAL MEMBRANE PROTEIN-RELATED"/>
    <property type="match status" value="1"/>
</dbReference>
<evidence type="ECO:0000256" key="2">
    <source>
        <dbReference type="ARBA" id="ARBA00022475"/>
    </source>
</evidence>
<reference evidence="8 9" key="1">
    <citation type="submission" date="2019-07" db="EMBL/GenBank/DDBJ databases">
        <authorList>
            <person name="Yang M."/>
            <person name="Zhao D."/>
            <person name="Xiang H."/>
        </authorList>
    </citation>
    <scope>NUCLEOTIDE SEQUENCE [LARGE SCALE GENOMIC DNA]</scope>
    <source>
        <strain evidence="8 9">IM1326</strain>
    </source>
</reference>
<keyword evidence="9" id="KW-1185">Reference proteome</keyword>
<feature type="transmembrane region" description="Helical" evidence="6">
    <location>
        <begin position="52"/>
        <end position="77"/>
    </location>
</feature>
<gene>
    <name evidence="8" type="ORF">FM042_01035</name>
</gene>
<feature type="domain" description="Type II secretion system protein GspF" evidence="7">
    <location>
        <begin position="120"/>
        <end position="244"/>
    </location>
</feature>
<sequence>MHSEVLLAWLTALLFALAAITWAYCVIVISLRIKHDYQQEYVEKLQRNLTELWLFIPWKHWVALWLLVCMFVVVVLLTLNIGWWLVVTGLIIGSCAPWLALRWLRKKRQQTFIKQLPDALMLLANVLATGGSLHRSIDFVSREMPPPLGQEFSLVVRHIRLGQSLAAGFTQLYQRIPHGDVQRVVLTIALTQQVGGQQARILQRCAYSLRKKLSLQQRIESISAQGRLQGKVMSCLPLLLLLVFGWMESDAIRVLSGEPLGWVLLFSLVTLLTVGQWWIARLVKIPVPL</sequence>
<dbReference type="InterPro" id="IPR042094">
    <property type="entry name" value="T2SS_GspF_sf"/>
</dbReference>
<dbReference type="PANTHER" id="PTHR35007:SF1">
    <property type="entry name" value="PILUS ASSEMBLY PROTEIN"/>
    <property type="match status" value="1"/>
</dbReference>